<sequence length="91" mass="10853">MIDSKEKKIIRIFWEDAVIYKKPLNKSALSLKKRITEGEVLKEWEEFVIVKNPITFDYSIKLKKYVPFVLKRKITFFFIPTGMINKKELIG</sequence>
<dbReference type="EMBL" id="PEVH01000057">
    <property type="protein sequence ID" value="PIU99049.1"/>
    <property type="molecule type" value="Genomic_DNA"/>
</dbReference>
<evidence type="ECO:0000313" key="1">
    <source>
        <dbReference type="EMBL" id="PIU99049.1"/>
    </source>
</evidence>
<reference evidence="2" key="1">
    <citation type="submission" date="2017-09" db="EMBL/GenBank/DDBJ databases">
        <title>Depth-based differentiation of microbial function through sediment-hosted aquifers and enrichment of novel symbionts in the deep terrestrial subsurface.</title>
        <authorList>
            <person name="Probst A.J."/>
            <person name="Ladd B."/>
            <person name="Jarett J.K."/>
            <person name="Geller-Mcgrath D.E."/>
            <person name="Sieber C.M.K."/>
            <person name="Emerson J.B."/>
            <person name="Anantharaman K."/>
            <person name="Thomas B.C."/>
            <person name="Malmstrom R."/>
            <person name="Stieglmeier M."/>
            <person name="Klingl A."/>
            <person name="Woyke T."/>
            <person name="Ryan C.M."/>
            <person name="Banfield J.F."/>
        </authorList>
    </citation>
    <scope>NUCLEOTIDE SEQUENCE [LARGE SCALE GENOMIC DNA]</scope>
</reference>
<name>A0A2M7B7J4_9BACT</name>
<proteinExistence type="predicted"/>
<comment type="caution">
    <text evidence="1">The sequence shown here is derived from an EMBL/GenBank/DDBJ whole genome shotgun (WGS) entry which is preliminary data.</text>
</comment>
<accession>A0A2M7B7J4</accession>
<dbReference type="AlphaFoldDB" id="A0A2M7B7J4"/>
<organism evidence="1 2">
    <name type="scientific">Candidatus Wolfebacteria bacterium CG03_land_8_20_14_0_80_36_15</name>
    <dbReference type="NCBI Taxonomy" id="1975067"/>
    <lineage>
        <taxon>Bacteria</taxon>
        <taxon>Candidatus Wolfeibacteriota</taxon>
    </lineage>
</organism>
<dbReference type="Proteomes" id="UP000230131">
    <property type="component" value="Unassembled WGS sequence"/>
</dbReference>
<gene>
    <name evidence="1" type="ORF">COS59_01825</name>
</gene>
<evidence type="ECO:0000313" key="2">
    <source>
        <dbReference type="Proteomes" id="UP000230131"/>
    </source>
</evidence>
<protein>
    <submittedName>
        <fullName evidence="1">Uncharacterized protein</fullName>
    </submittedName>
</protein>